<dbReference type="EMBL" id="JAEMOS010000002">
    <property type="protein sequence ID" value="MBJ7265474.1"/>
    <property type="molecule type" value="Genomic_DNA"/>
</dbReference>
<gene>
    <name evidence="1" type="ORF">JHC10_00815</name>
    <name evidence="2" type="ORF">JHC11_12725</name>
</gene>
<name>A0A8I1GDB9_9GAMM</name>
<evidence type="ECO:0000313" key="1">
    <source>
        <dbReference type="EMBL" id="MBJ7265474.1"/>
    </source>
</evidence>
<organism evidence="2 3">
    <name type="scientific">Idiomarina abyssalis</name>
    <dbReference type="NCBI Taxonomy" id="86102"/>
    <lineage>
        <taxon>Bacteria</taxon>
        <taxon>Pseudomonadati</taxon>
        <taxon>Pseudomonadota</taxon>
        <taxon>Gammaproteobacteria</taxon>
        <taxon>Alteromonadales</taxon>
        <taxon>Idiomarinaceae</taxon>
        <taxon>Idiomarina</taxon>
    </lineage>
</organism>
<dbReference type="Proteomes" id="UP000621390">
    <property type="component" value="Unassembled WGS sequence"/>
</dbReference>
<dbReference type="RefSeq" id="WP_199493278.1">
    <property type="nucleotide sequence ID" value="NZ_JAEMOP010000009.1"/>
</dbReference>
<evidence type="ECO:0000313" key="3">
    <source>
        <dbReference type="Proteomes" id="UP000621390"/>
    </source>
</evidence>
<comment type="caution">
    <text evidence="2">The sequence shown here is derived from an EMBL/GenBank/DDBJ whole genome shotgun (WGS) entry which is preliminary data.</text>
</comment>
<sequence>MATNQDSHLIAAQSATMYQLLIWIDLLEQEGHGSTEYLEDSVVITMSRAVADEFVLELGGNLPALSVPDQLADIWLFAPWTQVIYDSTKSTLSLCAGADNSLSNQAQITMPVAAELAPGLEDALFINLVATIDGDQSYRRNVQLLVKN</sequence>
<dbReference type="AlphaFoldDB" id="A0A8I1GDB9"/>
<accession>A0A8I1GDB9</accession>
<keyword evidence="4" id="KW-1185">Reference proteome</keyword>
<evidence type="ECO:0000313" key="2">
    <source>
        <dbReference type="EMBL" id="MBJ7316852.1"/>
    </source>
</evidence>
<evidence type="ECO:0000313" key="4">
    <source>
        <dbReference type="Proteomes" id="UP000655994"/>
    </source>
</evidence>
<protein>
    <submittedName>
        <fullName evidence="2">Uncharacterized protein</fullName>
    </submittedName>
</protein>
<dbReference type="Proteomes" id="UP000655994">
    <property type="component" value="Unassembled WGS sequence"/>
</dbReference>
<reference evidence="2 4" key="1">
    <citation type="submission" date="2020-09" db="EMBL/GenBank/DDBJ databases">
        <title>Draft Genomes of Bacterial Isolates from North Pond Shallow Sediments.</title>
        <authorList>
            <person name="Kiel Reese B."/>
            <person name="Mullis M."/>
            <person name="Weisend R.E."/>
        </authorList>
    </citation>
    <scope>NUCLEOTIDE SEQUENCE</scope>
    <source>
        <strain evidence="2">KJE-2</strain>
        <strain evidence="1 4">KJE-3</strain>
    </source>
</reference>
<dbReference type="EMBL" id="JAEMOP010000009">
    <property type="protein sequence ID" value="MBJ7316852.1"/>
    <property type="molecule type" value="Genomic_DNA"/>
</dbReference>
<proteinExistence type="predicted"/>